<dbReference type="AlphaFoldDB" id="A0A0F7SPQ7"/>
<evidence type="ECO:0000313" key="2">
    <source>
        <dbReference type="EMBL" id="CED82639.1"/>
    </source>
</evidence>
<dbReference type="Pfam" id="PF03476">
    <property type="entry name" value="MOSC_N"/>
    <property type="match status" value="1"/>
</dbReference>
<dbReference type="EMBL" id="LN483124">
    <property type="protein sequence ID" value="CED82639.1"/>
    <property type="molecule type" value="Genomic_DNA"/>
</dbReference>
<evidence type="ECO:0000259" key="1">
    <source>
        <dbReference type="Pfam" id="PF03476"/>
    </source>
</evidence>
<feature type="domain" description="Molybdenum cofactor sulfurase middle" evidence="1">
    <location>
        <begin position="61"/>
        <end position="147"/>
    </location>
</feature>
<protein>
    <submittedName>
        <fullName evidence="2">Uncharacterized Fe-S protein</fullName>
    </submittedName>
</protein>
<name>A0A0F7SPQ7_PHARH</name>
<sequence length="154" mass="17351">MLVVEGKMKLKIVRLSGSTSLRPTSSSSAYLHHSSCIPSFFVQYSFPSRMTGGSGSASGIRVCSIWVYPIKSCRGISMESSTYTLEGLSYDRQWMIVDFKTMKACTARNFPAMVLITCRIEQDRLVVDVPFESGHETFDLPLEPTEDDLWDWET</sequence>
<accession>A0A0F7SPQ7</accession>
<reference evidence="2" key="1">
    <citation type="submission" date="2014-08" db="EMBL/GenBank/DDBJ databases">
        <authorList>
            <person name="Sharma Rahul"/>
            <person name="Thines Marco"/>
        </authorList>
    </citation>
    <scope>NUCLEOTIDE SEQUENCE</scope>
</reference>
<dbReference type="SUPFAM" id="SSF141673">
    <property type="entry name" value="MOSC N-terminal domain-like"/>
    <property type="match status" value="1"/>
</dbReference>
<dbReference type="InterPro" id="IPR005303">
    <property type="entry name" value="MOCOS_middle"/>
</dbReference>
<proteinExistence type="predicted"/>
<organism evidence="2">
    <name type="scientific">Phaffia rhodozyma</name>
    <name type="common">Yeast</name>
    <name type="synonym">Xanthophyllomyces dendrorhous</name>
    <dbReference type="NCBI Taxonomy" id="264483"/>
    <lineage>
        <taxon>Eukaryota</taxon>
        <taxon>Fungi</taxon>
        <taxon>Dikarya</taxon>
        <taxon>Basidiomycota</taxon>
        <taxon>Agaricomycotina</taxon>
        <taxon>Tremellomycetes</taxon>
        <taxon>Cystofilobasidiales</taxon>
        <taxon>Mrakiaceae</taxon>
        <taxon>Phaffia</taxon>
    </lineage>
</organism>